<dbReference type="PANTHER" id="PTHR43213:SF5">
    <property type="entry name" value="BIFUNCTIONAL DTTP_UTP PYROPHOSPHATASE_METHYLTRANSFERASE PROTEIN-RELATED"/>
    <property type="match status" value="1"/>
</dbReference>
<proteinExistence type="inferred from homology"/>
<comment type="function">
    <text evidence="4">Nucleoside triphosphate pyrophosphatase. May have a dual role in cell division arrest and in preventing the incorporation of modified nucleotides into cellular nucleic acids.</text>
</comment>
<evidence type="ECO:0000256" key="3">
    <source>
        <dbReference type="ARBA" id="ARBA00023080"/>
    </source>
</evidence>
<dbReference type="GO" id="GO:0005737">
    <property type="term" value="C:cytoplasm"/>
    <property type="evidence" value="ECO:0007669"/>
    <property type="project" value="UniProtKB-SubCell"/>
</dbReference>
<dbReference type="Gene3D" id="3.90.950.10">
    <property type="match status" value="1"/>
</dbReference>
<dbReference type="EMBL" id="QUMO01000001">
    <property type="protein sequence ID" value="REF89525.1"/>
    <property type="molecule type" value="Genomic_DNA"/>
</dbReference>
<evidence type="ECO:0000313" key="6">
    <source>
        <dbReference type="Proteomes" id="UP000256900"/>
    </source>
</evidence>
<dbReference type="GO" id="GO:0047429">
    <property type="term" value="F:nucleoside triphosphate diphosphatase activity"/>
    <property type="evidence" value="ECO:0007669"/>
    <property type="project" value="UniProtKB-EC"/>
</dbReference>
<keyword evidence="2 4" id="KW-0378">Hydrolase</keyword>
<gene>
    <name evidence="5" type="ORF">DES32_0747</name>
</gene>
<dbReference type="SUPFAM" id="SSF52972">
    <property type="entry name" value="ITPase-like"/>
    <property type="match status" value="1"/>
</dbReference>
<evidence type="ECO:0000256" key="1">
    <source>
        <dbReference type="ARBA" id="ARBA00001968"/>
    </source>
</evidence>
<keyword evidence="4" id="KW-0963">Cytoplasm</keyword>
<name>A0A3D9Z418_9HYPH</name>
<evidence type="ECO:0000256" key="4">
    <source>
        <dbReference type="HAMAP-Rule" id="MF_00528"/>
    </source>
</evidence>
<dbReference type="RefSeq" id="WP_115835281.1">
    <property type="nucleotide sequence ID" value="NZ_CP025086.1"/>
</dbReference>
<dbReference type="InterPro" id="IPR029001">
    <property type="entry name" value="ITPase-like_fam"/>
</dbReference>
<comment type="cofactor">
    <cofactor evidence="1 4">
        <name>a divalent metal cation</name>
        <dbReference type="ChEBI" id="CHEBI:60240"/>
    </cofactor>
</comment>
<protein>
    <recommendedName>
        <fullName evidence="4">Nucleoside triphosphate pyrophosphatase</fullName>
        <ecNumber evidence="4">3.6.1.9</ecNumber>
    </recommendedName>
    <alternativeName>
        <fullName evidence="4">Nucleotide pyrophosphatase</fullName>
        <shortName evidence="4">Nucleotide PPase</shortName>
    </alternativeName>
</protein>
<comment type="catalytic activity">
    <reaction evidence="4">
        <text>a 2'-deoxyribonucleoside 5'-triphosphate + H2O = a 2'-deoxyribonucleoside 5'-phosphate + diphosphate + H(+)</text>
        <dbReference type="Rhea" id="RHEA:44644"/>
        <dbReference type="ChEBI" id="CHEBI:15377"/>
        <dbReference type="ChEBI" id="CHEBI:15378"/>
        <dbReference type="ChEBI" id="CHEBI:33019"/>
        <dbReference type="ChEBI" id="CHEBI:61560"/>
        <dbReference type="ChEBI" id="CHEBI:65317"/>
        <dbReference type="EC" id="3.6.1.9"/>
    </reaction>
</comment>
<comment type="caution">
    <text evidence="4">Lacks conserved residue(s) required for the propagation of feature annotation.</text>
</comment>
<accession>A0A3D9Z418</accession>
<comment type="caution">
    <text evidence="5">The sequence shown here is derived from an EMBL/GenBank/DDBJ whole genome shotgun (WGS) entry which is preliminary data.</text>
</comment>
<dbReference type="GO" id="GO:0009117">
    <property type="term" value="P:nucleotide metabolic process"/>
    <property type="evidence" value="ECO:0007669"/>
    <property type="project" value="UniProtKB-KW"/>
</dbReference>
<dbReference type="HAMAP" id="MF_00528">
    <property type="entry name" value="Maf"/>
    <property type="match status" value="1"/>
</dbReference>
<evidence type="ECO:0000256" key="2">
    <source>
        <dbReference type="ARBA" id="ARBA00022801"/>
    </source>
</evidence>
<dbReference type="Pfam" id="PF02545">
    <property type="entry name" value="Maf"/>
    <property type="match status" value="1"/>
</dbReference>
<dbReference type="EC" id="3.6.1.9" evidence="4"/>
<dbReference type="PIRSF" id="PIRSF006305">
    <property type="entry name" value="Maf"/>
    <property type="match status" value="1"/>
</dbReference>
<dbReference type="AlphaFoldDB" id="A0A3D9Z418"/>
<keyword evidence="3 4" id="KW-0546">Nucleotide metabolism</keyword>
<comment type="catalytic activity">
    <reaction evidence="4">
        <text>a ribonucleoside 5'-triphosphate + H2O = a ribonucleoside 5'-phosphate + diphosphate + H(+)</text>
        <dbReference type="Rhea" id="RHEA:23996"/>
        <dbReference type="ChEBI" id="CHEBI:15377"/>
        <dbReference type="ChEBI" id="CHEBI:15378"/>
        <dbReference type="ChEBI" id="CHEBI:33019"/>
        <dbReference type="ChEBI" id="CHEBI:58043"/>
        <dbReference type="ChEBI" id="CHEBI:61557"/>
        <dbReference type="EC" id="3.6.1.9"/>
    </reaction>
</comment>
<evidence type="ECO:0000313" key="5">
    <source>
        <dbReference type="EMBL" id="REF89525.1"/>
    </source>
</evidence>
<organism evidence="5 6">
    <name type="scientific">Methylovirgula ligni</name>
    <dbReference type="NCBI Taxonomy" id="569860"/>
    <lineage>
        <taxon>Bacteria</taxon>
        <taxon>Pseudomonadati</taxon>
        <taxon>Pseudomonadota</taxon>
        <taxon>Alphaproteobacteria</taxon>
        <taxon>Hyphomicrobiales</taxon>
        <taxon>Beijerinckiaceae</taxon>
        <taxon>Methylovirgula</taxon>
    </lineage>
</organism>
<reference evidence="5 6" key="1">
    <citation type="submission" date="2018-08" db="EMBL/GenBank/DDBJ databases">
        <title>Genomic Encyclopedia of Type Strains, Phase IV (KMG-IV): sequencing the most valuable type-strain genomes for metagenomic binning, comparative biology and taxonomic classification.</title>
        <authorList>
            <person name="Goeker M."/>
        </authorList>
    </citation>
    <scope>NUCLEOTIDE SEQUENCE [LARGE SCALE GENOMIC DNA]</scope>
    <source>
        <strain evidence="5 6">BW863</strain>
    </source>
</reference>
<dbReference type="InterPro" id="IPR003697">
    <property type="entry name" value="Maf-like"/>
</dbReference>
<feature type="active site" description="Proton acceptor" evidence="4">
    <location>
        <position position="82"/>
    </location>
</feature>
<dbReference type="Proteomes" id="UP000256900">
    <property type="component" value="Unassembled WGS sequence"/>
</dbReference>
<dbReference type="PANTHER" id="PTHR43213">
    <property type="entry name" value="BIFUNCTIONAL DTTP/UTP PYROPHOSPHATASE/METHYLTRANSFERASE PROTEIN-RELATED"/>
    <property type="match status" value="1"/>
</dbReference>
<sequence>MTHLWLGKAPLVLASKSAARRALLAGAGLPFEAIAADIDERGVEAPLRAAGASAEAVAAHLARAKARAVARSEPLRLVLGADQVLALDDEIFSKPRDLPAARAQLAKLSGRTHALHSALCVTRGEKVLFETVATARLACRALSANFIDRYLSAAGEAVLGSVGAYQLEGLGVHLFERIEGDHATILGLPLLPLLAFLRQEGSLAG</sequence>
<comment type="subcellular location">
    <subcellularLocation>
        <location evidence="4">Cytoplasm</location>
    </subcellularLocation>
</comment>
<dbReference type="OrthoDB" id="9813962at2"/>
<comment type="similarity">
    <text evidence="4">Belongs to the Maf family.</text>
</comment>
<keyword evidence="6" id="KW-1185">Reference proteome</keyword>